<dbReference type="Proteomes" id="UP001224775">
    <property type="component" value="Unassembled WGS sequence"/>
</dbReference>
<dbReference type="Gene3D" id="2.170.270.10">
    <property type="entry name" value="SET domain"/>
    <property type="match status" value="1"/>
</dbReference>
<sequence length="412" mass="45946">MRSTATADESNKCLLYLAESTIPNAGLGIFTGVPVEEGKFSDEWRRSLSHSRSRLARISRDEHAFQALGRLSLAITNYDWNADVIGMDDVAKDVSVTVSGFGAALNCHFALLNVDEHVPTYDAAGLDRYTSPGAGAITPWWNRTSTALRDIAAGSELYVDYDSSWFTFRSRASHFQSVPLASSYTKALAFMNKYGKMLVGTDSPDDLVKDKMMIGDEVQKDLWDIIKTHPYVSRKRQALPETHKDGIRAIKAGDIMGVEVENSIRSLEYLEEHGKCVDNIVPQQSTIPHAGRGAFATRFIPKGGLVAPAPLVHIADKSKANMYATKKSPNGNITRDEEKVVHKQIILNYCFGHPNSTLLLFPYSSNVVYINHHSTEYNAKLRWTDDFDSFHHKDWLENRLTSWKINGLLGSC</sequence>
<accession>A0AAD8YIV4</accession>
<organism evidence="1 2">
    <name type="scientific">Skeletonema marinoi</name>
    <dbReference type="NCBI Taxonomy" id="267567"/>
    <lineage>
        <taxon>Eukaryota</taxon>
        <taxon>Sar</taxon>
        <taxon>Stramenopiles</taxon>
        <taxon>Ochrophyta</taxon>
        <taxon>Bacillariophyta</taxon>
        <taxon>Coscinodiscophyceae</taxon>
        <taxon>Thalassiosirophycidae</taxon>
        <taxon>Thalassiosirales</taxon>
        <taxon>Skeletonemataceae</taxon>
        <taxon>Skeletonema</taxon>
        <taxon>Skeletonema marinoi-dohrnii complex</taxon>
    </lineage>
</organism>
<name>A0AAD8YIV4_9STRA</name>
<comment type="caution">
    <text evidence="1">The sequence shown here is derived from an EMBL/GenBank/DDBJ whole genome shotgun (WGS) entry which is preliminary data.</text>
</comment>
<dbReference type="EMBL" id="JATAAI010000002">
    <property type="protein sequence ID" value="KAK1747381.1"/>
    <property type="molecule type" value="Genomic_DNA"/>
</dbReference>
<dbReference type="AlphaFoldDB" id="A0AAD8YIV4"/>
<dbReference type="InterPro" id="IPR046341">
    <property type="entry name" value="SET_dom_sf"/>
</dbReference>
<keyword evidence="2" id="KW-1185">Reference proteome</keyword>
<proteinExistence type="predicted"/>
<evidence type="ECO:0008006" key="3">
    <source>
        <dbReference type="Google" id="ProtNLM"/>
    </source>
</evidence>
<reference evidence="1" key="1">
    <citation type="submission" date="2023-06" db="EMBL/GenBank/DDBJ databases">
        <title>Survivors Of The Sea: Transcriptome response of Skeletonema marinoi to long-term dormancy.</title>
        <authorList>
            <person name="Pinder M.I.M."/>
            <person name="Kourtchenko O."/>
            <person name="Robertson E.K."/>
            <person name="Larsson T."/>
            <person name="Maumus F."/>
            <person name="Osuna-Cruz C.M."/>
            <person name="Vancaester E."/>
            <person name="Stenow R."/>
            <person name="Vandepoele K."/>
            <person name="Ploug H."/>
            <person name="Bruchert V."/>
            <person name="Godhe A."/>
            <person name="Topel M."/>
        </authorList>
    </citation>
    <scope>NUCLEOTIDE SEQUENCE</scope>
    <source>
        <strain evidence="1">R05AC</strain>
    </source>
</reference>
<evidence type="ECO:0000313" key="1">
    <source>
        <dbReference type="EMBL" id="KAK1747381.1"/>
    </source>
</evidence>
<gene>
    <name evidence="1" type="ORF">QTG54_001344</name>
</gene>
<protein>
    <recommendedName>
        <fullName evidence="3">SET domain-containing protein</fullName>
    </recommendedName>
</protein>
<evidence type="ECO:0000313" key="2">
    <source>
        <dbReference type="Proteomes" id="UP001224775"/>
    </source>
</evidence>